<feature type="region of interest" description="Disordered" evidence="1">
    <location>
        <begin position="26"/>
        <end position="84"/>
    </location>
</feature>
<dbReference type="PANTHER" id="PTHR22504">
    <property type="entry name" value="REPRESSOR OF RNA POLYMERASE III TRANSCRIPTION MAF1"/>
    <property type="match status" value="1"/>
</dbReference>
<dbReference type="AlphaFoldDB" id="A0ABD3M9G3"/>
<dbReference type="InterPro" id="IPR038564">
    <property type="entry name" value="Maf1_sf"/>
</dbReference>
<comment type="caution">
    <text evidence="2">The sequence shown here is derived from an EMBL/GenBank/DDBJ whole genome shotgun (WGS) entry which is preliminary data.</text>
</comment>
<proteinExistence type="predicted"/>
<feature type="region of interest" description="Disordered" evidence="1">
    <location>
        <begin position="169"/>
        <end position="195"/>
    </location>
</feature>
<organism evidence="2 3">
    <name type="scientific">Discostella pseudostelligera</name>
    <dbReference type="NCBI Taxonomy" id="259834"/>
    <lineage>
        <taxon>Eukaryota</taxon>
        <taxon>Sar</taxon>
        <taxon>Stramenopiles</taxon>
        <taxon>Ochrophyta</taxon>
        <taxon>Bacillariophyta</taxon>
        <taxon>Coscinodiscophyceae</taxon>
        <taxon>Thalassiosirophycidae</taxon>
        <taxon>Stephanodiscales</taxon>
        <taxon>Stephanodiscaceae</taxon>
        <taxon>Discostella</taxon>
    </lineage>
</organism>
<reference evidence="2 3" key="1">
    <citation type="submission" date="2024-10" db="EMBL/GenBank/DDBJ databases">
        <title>Updated reference genomes for cyclostephanoid diatoms.</title>
        <authorList>
            <person name="Roberts W.R."/>
            <person name="Alverson A.J."/>
        </authorList>
    </citation>
    <scope>NUCLEOTIDE SEQUENCE [LARGE SCALE GENOMIC DNA]</scope>
    <source>
        <strain evidence="2 3">AJA232-27</strain>
    </source>
</reference>
<dbReference type="Pfam" id="PF09174">
    <property type="entry name" value="Maf1"/>
    <property type="match status" value="1"/>
</dbReference>
<dbReference type="Gene3D" id="3.40.1000.50">
    <property type="entry name" value="Repressor of RNA polymerase III transcription Maf1"/>
    <property type="match status" value="1"/>
</dbReference>
<evidence type="ECO:0000256" key="1">
    <source>
        <dbReference type="SAM" id="MobiDB-lite"/>
    </source>
</evidence>
<feature type="compositionally biased region" description="Polar residues" evidence="1">
    <location>
        <begin position="280"/>
        <end position="290"/>
    </location>
</feature>
<dbReference type="InterPro" id="IPR015257">
    <property type="entry name" value="Maf1"/>
</dbReference>
<gene>
    <name evidence="2" type="ORF">ACHAWU_003643</name>
</gene>
<sequence>MKYLEDSRLTQLTSDLMGAILNTRDSDESGIVGVGGDLHSQSMMGNSSAKGGRGKKRDGSRSTTSKNKGAGKHSKSSSNGNGNGTSGNATMASYYAYNPVGYSTYNSNNNYSGGSGGSSSSCRVMYGRVEAYTTKRAGSDKKTAFEVGERYAHEMERLNDAVEALKRKHALEQQKQQHQPEGEDDKRSEIEEEDGACEDIAKNLHLERKIRSRSMDVTSIANNKLTRNVTMSDPLTSLDERTVTKHDNVHDKDQLKRNFPTGGSILKPPSSSKRCRATSFDISTGPSTIVGSPAPRHYHRSESSSSLLAGNTWGSSVSNREDSWLRHPTTDEDLGTHPLIPQPSLYQSSLSDHNTHGDKTVGGGPTMVPRRLVTDLILTLNASFPDYDFGDAQVSDFCTLSTSEAMRRINEKLGEFAATTNEGRGFIPRFWAALDDVLFHGLKDCEVYSYAPEGSSGEDDPLEFLTMSLANENTATPSSGAVVTGGNASTIVEPTVMFTPSGGGRIVSRDLLSDNLSSTAVELDFSGNDSPPHVTLWSMNYFFVSRNKKRIVLFACVQTMRTPQGNDDDEDPDGEYDEYGENDLVFDEIRRDGMIRMRKEADQEGEYNSSDSYPSTLPSFASRRRESRTGFSSPTGDESMSYMVEDTDFEDGSVDVDGDVDRGECDFDTGTLGISVNIPSQVA</sequence>
<evidence type="ECO:0008006" key="4">
    <source>
        <dbReference type="Google" id="ProtNLM"/>
    </source>
</evidence>
<dbReference type="EMBL" id="JALLBG020000172">
    <property type="protein sequence ID" value="KAL3760735.1"/>
    <property type="molecule type" value="Genomic_DNA"/>
</dbReference>
<evidence type="ECO:0000313" key="3">
    <source>
        <dbReference type="Proteomes" id="UP001530293"/>
    </source>
</evidence>
<keyword evidence="3" id="KW-1185">Reference proteome</keyword>
<feature type="compositionally biased region" description="Polar residues" evidence="1">
    <location>
        <begin position="629"/>
        <end position="638"/>
    </location>
</feature>
<evidence type="ECO:0000313" key="2">
    <source>
        <dbReference type="EMBL" id="KAL3760735.1"/>
    </source>
</evidence>
<dbReference type="PANTHER" id="PTHR22504:SF0">
    <property type="entry name" value="REPRESSOR OF RNA POLYMERASE III TRANSCRIPTION MAF1 HOMOLOG"/>
    <property type="match status" value="1"/>
</dbReference>
<feature type="compositionally biased region" description="Basic and acidic residues" evidence="1">
    <location>
        <begin position="178"/>
        <end position="189"/>
    </location>
</feature>
<accession>A0ABD3M9G3</accession>
<protein>
    <recommendedName>
        <fullName evidence="4">Repressor of RNA polymerase III transcription MAF1</fullName>
    </recommendedName>
</protein>
<feature type="region of interest" description="Disordered" evidence="1">
    <location>
        <begin position="253"/>
        <end position="303"/>
    </location>
</feature>
<feature type="compositionally biased region" description="Polar residues" evidence="1">
    <location>
        <begin position="606"/>
        <end position="619"/>
    </location>
</feature>
<name>A0ABD3M9G3_9STRA</name>
<feature type="region of interest" description="Disordered" evidence="1">
    <location>
        <begin position="601"/>
        <end position="641"/>
    </location>
</feature>
<dbReference type="Proteomes" id="UP001530293">
    <property type="component" value="Unassembled WGS sequence"/>
</dbReference>
<feature type="region of interest" description="Disordered" evidence="1">
    <location>
        <begin position="562"/>
        <end position="583"/>
    </location>
</feature>
<feature type="compositionally biased region" description="Acidic residues" evidence="1">
    <location>
        <begin position="566"/>
        <end position="583"/>
    </location>
</feature>